<feature type="transmembrane region" description="Helical" evidence="2">
    <location>
        <begin position="189"/>
        <end position="213"/>
    </location>
</feature>
<dbReference type="AlphaFoldDB" id="A0AAD7IFS2"/>
<proteinExistence type="predicted"/>
<organism evidence="3 4">
    <name type="scientific">Mycena metata</name>
    <dbReference type="NCBI Taxonomy" id="1033252"/>
    <lineage>
        <taxon>Eukaryota</taxon>
        <taxon>Fungi</taxon>
        <taxon>Dikarya</taxon>
        <taxon>Basidiomycota</taxon>
        <taxon>Agaricomycotina</taxon>
        <taxon>Agaricomycetes</taxon>
        <taxon>Agaricomycetidae</taxon>
        <taxon>Agaricales</taxon>
        <taxon>Marasmiineae</taxon>
        <taxon>Mycenaceae</taxon>
        <taxon>Mycena</taxon>
    </lineage>
</organism>
<accession>A0AAD7IFS2</accession>
<dbReference type="EMBL" id="JARKIB010000099">
    <property type="protein sequence ID" value="KAJ7741320.1"/>
    <property type="molecule type" value="Genomic_DNA"/>
</dbReference>
<keyword evidence="2" id="KW-1133">Transmembrane helix</keyword>
<feature type="compositionally biased region" description="Basic and acidic residues" evidence="1">
    <location>
        <begin position="1"/>
        <end position="22"/>
    </location>
</feature>
<name>A0AAD7IFS2_9AGAR</name>
<feature type="transmembrane region" description="Helical" evidence="2">
    <location>
        <begin position="162"/>
        <end position="183"/>
    </location>
</feature>
<protein>
    <submittedName>
        <fullName evidence="3">Uncharacterized protein</fullName>
    </submittedName>
</protein>
<reference evidence="3" key="1">
    <citation type="submission" date="2023-03" db="EMBL/GenBank/DDBJ databases">
        <title>Massive genome expansion in bonnet fungi (Mycena s.s.) driven by repeated elements and novel gene families across ecological guilds.</title>
        <authorList>
            <consortium name="Lawrence Berkeley National Laboratory"/>
            <person name="Harder C.B."/>
            <person name="Miyauchi S."/>
            <person name="Viragh M."/>
            <person name="Kuo A."/>
            <person name="Thoen E."/>
            <person name="Andreopoulos B."/>
            <person name="Lu D."/>
            <person name="Skrede I."/>
            <person name="Drula E."/>
            <person name="Henrissat B."/>
            <person name="Morin E."/>
            <person name="Kohler A."/>
            <person name="Barry K."/>
            <person name="LaButti K."/>
            <person name="Morin E."/>
            <person name="Salamov A."/>
            <person name="Lipzen A."/>
            <person name="Mereny Z."/>
            <person name="Hegedus B."/>
            <person name="Baldrian P."/>
            <person name="Stursova M."/>
            <person name="Weitz H."/>
            <person name="Taylor A."/>
            <person name="Grigoriev I.V."/>
            <person name="Nagy L.G."/>
            <person name="Martin F."/>
            <person name="Kauserud H."/>
        </authorList>
    </citation>
    <scope>NUCLEOTIDE SEQUENCE</scope>
    <source>
        <strain evidence="3">CBHHK182m</strain>
    </source>
</reference>
<keyword evidence="2" id="KW-0812">Transmembrane</keyword>
<evidence type="ECO:0000256" key="2">
    <source>
        <dbReference type="SAM" id="Phobius"/>
    </source>
</evidence>
<evidence type="ECO:0000256" key="1">
    <source>
        <dbReference type="SAM" id="MobiDB-lite"/>
    </source>
</evidence>
<feature type="region of interest" description="Disordered" evidence="1">
    <location>
        <begin position="1"/>
        <end position="29"/>
    </location>
</feature>
<comment type="caution">
    <text evidence="3">The sequence shown here is derived from an EMBL/GenBank/DDBJ whole genome shotgun (WGS) entry which is preliminary data.</text>
</comment>
<sequence length="233" mass="25399">MLGSKKFDRPGPPVKDNEKSEDFSAAPCKPNKTSIIARSMRSLKKFGTFLSKKSTLVDASVGPKLESTPLVVDASGPDNLKVILSKKPSLGNPAPNTSRSKWIKQSIKKWGYHSTSKRFNDACAIGPWGSPSLLRQDMGFHKAYGQDNRIVFGWVRPSSHQALFVILGGVSLAAAIVFTAVWLPLQIVAFLTCGMLAPPIVLVLVVIDLLIIIPAELAVELFKFILYILVDVL</sequence>
<gene>
    <name evidence="3" type="ORF">B0H16DRAFT_1464508</name>
</gene>
<evidence type="ECO:0000313" key="4">
    <source>
        <dbReference type="Proteomes" id="UP001215598"/>
    </source>
</evidence>
<evidence type="ECO:0000313" key="3">
    <source>
        <dbReference type="EMBL" id="KAJ7741320.1"/>
    </source>
</evidence>
<keyword evidence="4" id="KW-1185">Reference proteome</keyword>
<dbReference type="Proteomes" id="UP001215598">
    <property type="component" value="Unassembled WGS sequence"/>
</dbReference>
<keyword evidence="2" id="KW-0472">Membrane</keyword>